<reference evidence="4" key="2">
    <citation type="submission" date="2021-10" db="EMBL/GenBank/DDBJ databases">
        <title>Phylogenomics reveals ancestral predisposition of the termite-cultivated fungus Termitomyces towards a domesticated lifestyle.</title>
        <authorList>
            <person name="Auxier B."/>
            <person name="Grum-Grzhimaylo A."/>
            <person name="Cardenas M.E."/>
            <person name="Lodge J.D."/>
            <person name="Laessoe T."/>
            <person name="Pedersen O."/>
            <person name="Smith M.E."/>
            <person name="Kuyper T.W."/>
            <person name="Franco-Molano E.A."/>
            <person name="Baroni T.J."/>
            <person name="Aanen D.K."/>
        </authorList>
    </citation>
    <scope>NUCLEOTIDE SEQUENCE</scope>
    <source>
        <strain evidence="4">D49</strain>
    </source>
</reference>
<feature type="compositionally biased region" description="Low complexity" evidence="1">
    <location>
        <begin position="432"/>
        <end position="441"/>
    </location>
</feature>
<accession>A0A9P7KK07</accession>
<dbReference type="InterPro" id="IPR025554">
    <property type="entry name" value="DUF4140"/>
</dbReference>
<protein>
    <recommendedName>
        <fullName evidence="6">Protein F37C4.5</fullName>
    </recommendedName>
</protein>
<reference evidence="4" key="1">
    <citation type="submission" date="2021-02" db="EMBL/GenBank/DDBJ databases">
        <authorList>
            <person name="Nieuwenhuis M."/>
            <person name="Van De Peppel L.J.J."/>
        </authorList>
    </citation>
    <scope>NUCLEOTIDE SEQUENCE</scope>
    <source>
        <strain evidence="4">D49</strain>
    </source>
</reference>
<proteinExistence type="predicted"/>
<dbReference type="Pfam" id="PF13600">
    <property type="entry name" value="DUF4140"/>
    <property type="match status" value="1"/>
</dbReference>
<dbReference type="PANTHER" id="PTHR31005:SF8">
    <property type="entry name" value="DUF4139 DOMAIN-CONTAINING PROTEIN"/>
    <property type="match status" value="1"/>
</dbReference>
<gene>
    <name evidence="4" type="ORF">H0H81_004386</name>
</gene>
<evidence type="ECO:0000313" key="4">
    <source>
        <dbReference type="EMBL" id="KAG5652604.1"/>
    </source>
</evidence>
<sequence>MAPTPSIQVDAQDYPIKSVTIFKSGKAEVVRHFPLDLEAGQTKVEISALPSTIDTQSVRVTGLGNARLHDVVCRIASAFFAPSDAAEAVRRLRVRRLTLDTEKRVREYEADLLVSYGKTLGGAHVQPEDMTEFLGKFVDMGQKNLAAIAEINEKILEVDRQIETETEKLNRKKGATRGQADIILSVDQPLTVDLKLTYIVGNVYWKPTYELHAKTENGKPSSSVALHYRARVVQSTGEDWTSTALTLSTIASDTIAKAIPQLYPVKLEPRSLFSKAPQQNNMFAQANTQPVLRPSGFFAQIQQQQQQQQQPSVFSNTHTQAQPFAAGGGGLFGSSTTFGATPAPAATSSAFGAAPATSAFVAAAPLFGTSAATTSTSGAPSTGIFGAATGGSGGGGGLFGSGTTFGAATGASGGSGGGGLFGGGGFSAFGSSHSPVPAAEPSAEEPFEEVSATEVTEPTTFVNETPVAISFSITGETSIPSDGVEHQVSVSVLPFEAVVSYIAIPRIEPSVYLQCEVKNTSDYRLLAGPVSVILDDSYVSMTSINDVNPGDNFDCTLGTDAATKLTYSRTARLLKKEGGGFSEAHHTFAHRTVITVSNRHTFALPELIVRDAVPTCDDNRARVLLRKPVGLADAKGGEEVDLGGSSGVVKWGAVVDGKGGEKEGKFEWRVGVQAKDKVVLEAEWEVKAPADTRWVESVQTPVRAPVTVFS</sequence>
<dbReference type="Pfam" id="PF13598">
    <property type="entry name" value="DUF4139"/>
    <property type="match status" value="1"/>
</dbReference>
<evidence type="ECO:0000313" key="5">
    <source>
        <dbReference type="Proteomes" id="UP000717328"/>
    </source>
</evidence>
<feature type="region of interest" description="Disordered" evidence="1">
    <location>
        <begin position="432"/>
        <end position="456"/>
    </location>
</feature>
<dbReference type="PANTHER" id="PTHR31005">
    <property type="entry name" value="DUF4139 DOMAIN-CONTAINING PROTEIN"/>
    <property type="match status" value="1"/>
</dbReference>
<evidence type="ECO:0000259" key="2">
    <source>
        <dbReference type="Pfam" id="PF13598"/>
    </source>
</evidence>
<dbReference type="Proteomes" id="UP000717328">
    <property type="component" value="Unassembled WGS sequence"/>
</dbReference>
<evidence type="ECO:0000256" key="1">
    <source>
        <dbReference type="SAM" id="MobiDB-lite"/>
    </source>
</evidence>
<feature type="domain" description="DUF4140" evidence="3">
    <location>
        <begin position="19"/>
        <end position="104"/>
    </location>
</feature>
<feature type="domain" description="DUF4139" evidence="2">
    <location>
        <begin position="194"/>
        <end position="689"/>
    </location>
</feature>
<name>A0A9P7KK07_9AGAR</name>
<dbReference type="EMBL" id="JABCKI010000112">
    <property type="protein sequence ID" value="KAG5652604.1"/>
    <property type="molecule type" value="Genomic_DNA"/>
</dbReference>
<dbReference type="InterPro" id="IPR037291">
    <property type="entry name" value="DUF4139"/>
</dbReference>
<comment type="caution">
    <text evidence="4">The sequence shown here is derived from an EMBL/GenBank/DDBJ whole genome shotgun (WGS) entry which is preliminary data.</text>
</comment>
<dbReference type="InterPro" id="IPR011935">
    <property type="entry name" value="CHP02231"/>
</dbReference>
<organism evidence="4 5">
    <name type="scientific">Sphagnurus paluster</name>
    <dbReference type="NCBI Taxonomy" id="117069"/>
    <lineage>
        <taxon>Eukaryota</taxon>
        <taxon>Fungi</taxon>
        <taxon>Dikarya</taxon>
        <taxon>Basidiomycota</taxon>
        <taxon>Agaricomycotina</taxon>
        <taxon>Agaricomycetes</taxon>
        <taxon>Agaricomycetidae</taxon>
        <taxon>Agaricales</taxon>
        <taxon>Tricholomatineae</taxon>
        <taxon>Lyophyllaceae</taxon>
        <taxon>Sphagnurus</taxon>
    </lineage>
</organism>
<evidence type="ECO:0000259" key="3">
    <source>
        <dbReference type="Pfam" id="PF13600"/>
    </source>
</evidence>
<evidence type="ECO:0008006" key="6">
    <source>
        <dbReference type="Google" id="ProtNLM"/>
    </source>
</evidence>
<dbReference type="AlphaFoldDB" id="A0A9P7KK07"/>
<dbReference type="OrthoDB" id="10068793at2759"/>
<keyword evidence="5" id="KW-1185">Reference proteome</keyword>
<dbReference type="NCBIfam" id="TIGR02231">
    <property type="entry name" value="mucoidy inhibitor MuiA family protein"/>
    <property type="match status" value="2"/>
</dbReference>